<evidence type="ECO:0000259" key="3">
    <source>
        <dbReference type="PROSITE" id="PS50966"/>
    </source>
</evidence>
<keyword evidence="1" id="KW-0863">Zinc-finger</keyword>
<proteinExistence type="predicted"/>
<evidence type="ECO:0000313" key="5">
    <source>
        <dbReference type="Proteomes" id="UP000265618"/>
    </source>
</evidence>
<evidence type="ECO:0000256" key="1">
    <source>
        <dbReference type="PROSITE-ProRule" id="PRU00325"/>
    </source>
</evidence>
<feature type="compositionally biased region" description="Basic and acidic residues" evidence="2">
    <location>
        <begin position="226"/>
        <end position="256"/>
    </location>
</feature>
<feature type="region of interest" description="Disordered" evidence="2">
    <location>
        <begin position="441"/>
        <end position="463"/>
    </location>
</feature>
<dbReference type="Proteomes" id="UP000265618">
    <property type="component" value="Unassembled WGS sequence"/>
</dbReference>
<feature type="domain" description="SWIM-type" evidence="3">
    <location>
        <begin position="381"/>
        <end position="413"/>
    </location>
</feature>
<accession>A0A9K3CMH6</accession>
<dbReference type="AlphaFoldDB" id="A0A9K3CMH6"/>
<keyword evidence="5" id="KW-1185">Reference proteome</keyword>
<keyword evidence="1" id="KW-0479">Metal-binding</keyword>
<dbReference type="EMBL" id="BDIP01000048">
    <property type="protein sequence ID" value="GIQ79734.1"/>
    <property type="molecule type" value="Genomic_DNA"/>
</dbReference>
<organism evidence="4 5">
    <name type="scientific">Kipferlia bialata</name>
    <dbReference type="NCBI Taxonomy" id="797122"/>
    <lineage>
        <taxon>Eukaryota</taxon>
        <taxon>Metamonada</taxon>
        <taxon>Carpediemonas-like organisms</taxon>
        <taxon>Kipferlia</taxon>
    </lineage>
</organism>
<sequence>MLMPPESPLLADALVTVPFHVFPIPHGVVSNPDGVIPGLDLVNQVDRSTIVASNHAFRYIQHPDGERHGLVRTEESRDCTMATVMTDNNTHYAVAVRVSYYARDQPGEQTMERNGFCTCPEYAAYQVHDLTQPPPYLCKHQAALLLAGSSMMFSRSLPAVVPKALMGTEVFWCQEAPYTGKGYPVVAGAPPARPGAVGGQAHDQSESVARQLTAVFHPHIEALDKAQARAMREKQLQDRMRREKRRQTEQRERERNQQNIVNPEPDRELLREEESRLIKQHPQSPIPTLSPQTTPFRLPVIEVAMLRKFCQPGACGRGMALQDVGAASLVECENHAFAGGSPDAWQGVSCQFTARGRVKDHSMTHTALIHHKTPSVLGVPGPVATWGKCTCQMGSISIAGFCKHQVCVLLEVSGKEVTGDAVTIPYGVRAGPGYIYQGQQDDAGVSVSAPPPPQQPSAKRKAI</sequence>
<comment type="caution">
    <text evidence="4">The sequence shown here is derived from an EMBL/GenBank/DDBJ whole genome shotgun (WGS) entry which is preliminary data.</text>
</comment>
<feature type="domain" description="SWIM-type" evidence="3">
    <location>
        <begin position="92"/>
        <end position="149"/>
    </location>
</feature>
<evidence type="ECO:0000256" key="2">
    <source>
        <dbReference type="SAM" id="MobiDB-lite"/>
    </source>
</evidence>
<dbReference type="GO" id="GO:0008270">
    <property type="term" value="F:zinc ion binding"/>
    <property type="evidence" value="ECO:0007669"/>
    <property type="project" value="UniProtKB-KW"/>
</dbReference>
<gene>
    <name evidence="4" type="ORF">KIPB_000425</name>
</gene>
<name>A0A9K3CMH6_9EUKA</name>
<feature type="region of interest" description="Disordered" evidence="2">
    <location>
        <begin position="226"/>
        <end position="271"/>
    </location>
</feature>
<dbReference type="PROSITE" id="PS50966">
    <property type="entry name" value="ZF_SWIM"/>
    <property type="match status" value="2"/>
</dbReference>
<keyword evidence="1" id="KW-0862">Zinc</keyword>
<protein>
    <recommendedName>
        <fullName evidence="3">SWIM-type domain-containing protein</fullName>
    </recommendedName>
</protein>
<reference evidence="4 5" key="1">
    <citation type="journal article" date="2018" name="PLoS ONE">
        <title>The draft genome of Kipferlia bialata reveals reductive genome evolution in fornicate parasites.</title>
        <authorList>
            <person name="Tanifuji G."/>
            <person name="Takabayashi S."/>
            <person name="Kume K."/>
            <person name="Takagi M."/>
            <person name="Nakayama T."/>
            <person name="Kamikawa R."/>
            <person name="Inagaki Y."/>
            <person name="Hashimoto T."/>
        </authorList>
    </citation>
    <scope>NUCLEOTIDE SEQUENCE [LARGE SCALE GENOMIC DNA]</scope>
    <source>
        <strain evidence="4">NY0173</strain>
    </source>
</reference>
<dbReference type="InterPro" id="IPR007527">
    <property type="entry name" value="Znf_SWIM"/>
</dbReference>
<evidence type="ECO:0000313" key="4">
    <source>
        <dbReference type="EMBL" id="GIQ79734.1"/>
    </source>
</evidence>